<dbReference type="SUPFAM" id="SSF56276">
    <property type="entry name" value="S-adenosylmethionine decarboxylase"/>
    <property type="match status" value="1"/>
</dbReference>
<evidence type="ECO:0000256" key="1">
    <source>
        <dbReference type="ARBA" id="ARBA00001928"/>
    </source>
</evidence>
<evidence type="ECO:0000256" key="5">
    <source>
        <dbReference type="ARBA" id="ARBA00023145"/>
    </source>
</evidence>
<dbReference type="GO" id="GO:0008295">
    <property type="term" value="P:spermidine biosynthetic process"/>
    <property type="evidence" value="ECO:0007669"/>
    <property type="project" value="InterPro"/>
</dbReference>
<evidence type="ECO:0000313" key="9">
    <source>
        <dbReference type="EMBL" id="XDO01857.1"/>
    </source>
</evidence>
<organism evidence="9">
    <name type="scientific">Florenciella sp. virus SA2</name>
    <dbReference type="NCBI Taxonomy" id="3240092"/>
    <lineage>
        <taxon>Viruses</taxon>
    </lineage>
</organism>
<evidence type="ECO:0000256" key="2">
    <source>
        <dbReference type="ARBA" id="ARBA00022793"/>
    </source>
</evidence>
<keyword evidence="4" id="KW-0620">Polyamine biosynthesis</keyword>
<evidence type="ECO:0000256" key="8">
    <source>
        <dbReference type="ARBA" id="ARBA00023317"/>
    </source>
</evidence>
<dbReference type="Pfam" id="PF02675">
    <property type="entry name" value="AdoMet_dc"/>
    <property type="match status" value="1"/>
</dbReference>
<keyword evidence="3" id="KW-0068">Autocatalytic cleavage</keyword>
<sequence length="165" mass="19447">MTHILLDIKYDETLPLLYEKSIGEKIIYDWCNYNNHDLVMPPISYVFPSISIYNKTKHNKTKNNKTKNNKTKNEVNIDYNSNISQTYSAISDYENSVEYSGYTSFGLLKESHISIHTYPELNSIQLDFFSCKVLDKEHNVMFVEKKFHKNSAIKFNFKFLHRAIN</sequence>
<dbReference type="EMBL" id="PP542043">
    <property type="protein sequence ID" value="XDO01857.1"/>
    <property type="molecule type" value="Genomic_DNA"/>
</dbReference>
<evidence type="ECO:0000256" key="4">
    <source>
        <dbReference type="ARBA" id="ARBA00023115"/>
    </source>
</evidence>
<dbReference type="GO" id="GO:0004014">
    <property type="term" value="F:adenosylmethionine decarboxylase activity"/>
    <property type="evidence" value="ECO:0007669"/>
    <property type="project" value="InterPro"/>
</dbReference>
<keyword evidence="7" id="KW-0704">Schiff base</keyword>
<accession>A0AB39JB56</accession>
<proteinExistence type="predicted"/>
<keyword evidence="6" id="KW-0456">Lyase</keyword>
<comment type="cofactor">
    <cofactor evidence="1">
        <name>pyruvate</name>
        <dbReference type="ChEBI" id="CHEBI:15361"/>
    </cofactor>
</comment>
<keyword evidence="2" id="KW-0210">Decarboxylase</keyword>
<dbReference type="InterPro" id="IPR016067">
    <property type="entry name" value="S-AdoMet_deCO2ase_core"/>
</dbReference>
<dbReference type="InterPro" id="IPR003826">
    <property type="entry name" value="AdoMetDC_fam_prok"/>
</dbReference>
<name>A0AB39JB56_9VIRU</name>
<dbReference type="Gene3D" id="3.60.90.10">
    <property type="entry name" value="S-adenosylmethionine decarboxylase"/>
    <property type="match status" value="1"/>
</dbReference>
<reference evidence="9" key="1">
    <citation type="submission" date="2024-03" db="EMBL/GenBank/DDBJ databases">
        <title>Eukaryotic viruses encode the ribosomal protein eL40.</title>
        <authorList>
            <person name="Thomy J."/>
            <person name="Schvarcz C.R."/>
            <person name="McBeain K.A."/>
            <person name="Edwards K.F."/>
            <person name="Steward G.F."/>
        </authorList>
    </citation>
    <scope>NUCLEOTIDE SEQUENCE</scope>
    <source>
        <strain evidence="9">FloV-SA2</strain>
    </source>
</reference>
<evidence type="ECO:0000256" key="7">
    <source>
        <dbReference type="ARBA" id="ARBA00023270"/>
    </source>
</evidence>
<protein>
    <submittedName>
        <fullName evidence="9">S-Adenosylmethionine Decarboxylase</fullName>
    </submittedName>
</protein>
<evidence type="ECO:0000256" key="3">
    <source>
        <dbReference type="ARBA" id="ARBA00022813"/>
    </source>
</evidence>
<keyword evidence="8" id="KW-0670">Pyruvate</keyword>
<evidence type="ECO:0000256" key="6">
    <source>
        <dbReference type="ARBA" id="ARBA00023239"/>
    </source>
</evidence>
<keyword evidence="5" id="KW-0865">Zymogen</keyword>
<gene>
    <name evidence="9" type="ORF">FloV-SA2_00031</name>
</gene>